<gene>
    <name evidence="2" type="ORF">ACFQ2F_14040</name>
</gene>
<feature type="domain" description="ISXO2-like transposase" evidence="1">
    <location>
        <begin position="138"/>
        <end position="285"/>
    </location>
</feature>
<dbReference type="SMART" id="SM01126">
    <property type="entry name" value="DDE_Tnp_IS1595"/>
    <property type="match status" value="1"/>
</dbReference>
<evidence type="ECO:0000313" key="2">
    <source>
        <dbReference type="EMBL" id="MFD0988219.1"/>
    </source>
</evidence>
<dbReference type="InterPro" id="IPR024442">
    <property type="entry name" value="Transposase_Zn_ribbon"/>
</dbReference>
<dbReference type="RefSeq" id="WP_379091110.1">
    <property type="nucleotide sequence ID" value="NZ_JBHTJO010000002.1"/>
</dbReference>
<proteinExistence type="predicted"/>
<dbReference type="Pfam" id="PF12762">
    <property type="entry name" value="DDE_Tnp_IS1595"/>
    <property type="match status" value="1"/>
</dbReference>
<dbReference type="Pfam" id="PF12760">
    <property type="entry name" value="Zn_ribbon_IS1595"/>
    <property type="match status" value="1"/>
</dbReference>
<comment type="caution">
    <text evidence="2">The sequence shown here is derived from an EMBL/GenBank/DDBJ whole genome shotgun (WGS) entry which is preliminary data.</text>
</comment>
<keyword evidence="3" id="KW-1185">Reference proteome</keyword>
<reference evidence="3" key="1">
    <citation type="journal article" date="2019" name="Int. J. Syst. Evol. Microbiol.">
        <title>The Global Catalogue of Microorganisms (GCM) 10K type strain sequencing project: providing services to taxonomists for standard genome sequencing and annotation.</title>
        <authorList>
            <consortium name="The Broad Institute Genomics Platform"/>
            <consortium name="The Broad Institute Genome Sequencing Center for Infectious Disease"/>
            <person name="Wu L."/>
            <person name="Ma J."/>
        </authorList>
    </citation>
    <scope>NUCLEOTIDE SEQUENCE [LARGE SCALE GENOMIC DNA]</scope>
    <source>
        <strain evidence="3">CCUG 61697</strain>
    </source>
</reference>
<name>A0ABW3JD47_9HYPH</name>
<sequence>MSQHFLLSSKARTLSLKAIYQGGEDKAYEIFCKLRWAETDGEAVCPRCGSCETYSITTRRKFKCAGCYHQFSVTSGTIFASRKMSFTDLLAAICIFTNAVKGISALQLSRDLDCQHKTAFVLSHKIREAMAAETEGMKLTGECEIDGAYFGGSIRPANRAEDRIDRRLGKHQTGKRRVVIALRQRKGRTLTFVVRNEADGVFYANQFADMNARIHADEAPHWDVLHERFETLRINHSEAYSMDGCCTNQAESLFSRLRRMVDGQHHQVSPQYLHQYACEAAWKEDHRRLDNGALARRVIGLAMAHEPSAAWKGYWQRSK</sequence>
<dbReference type="EMBL" id="JBHTJO010000002">
    <property type="protein sequence ID" value="MFD0988219.1"/>
    <property type="molecule type" value="Genomic_DNA"/>
</dbReference>
<dbReference type="InterPro" id="IPR024445">
    <property type="entry name" value="Tnp_ISXO2-like"/>
</dbReference>
<evidence type="ECO:0000313" key="3">
    <source>
        <dbReference type="Proteomes" id="UP001597102"/>
    </source>
</evidence>
<dbReference type="NCBIfam" id="NF033547">
    <property type="entry name" value="transpos_IS1595"/>
    <property type="match status" value="1"/>
</dbReference>
<dbReference type="Proteomes" id="UP001597102">
    <property type="component" value="Unassembled WGS sequence"/>
</dbReference>
<accession>A0ABW3JD47</accession>
<organism evidence="2 3">
    <name type="scientific">Methyloligella solikamskensis</name>
    <dbReference type="NCBI Taxonomy" id="1177756"/>
    <lineage>
        <taxon>Bacteria</taxon>
        <taxon>Pseudomonadati</taxon>
        <taxon>Pseudomonadota</taxon>
        <taxon>Alphaproteobacteria</taxon>
        <taxon>Hyphomicrobiales</taxon>
        <taxon>Hyphomicrobiaceae</taxon>
        <taxon>Methyloligella</taxon>
    </lineage>
</organism>
<evidence type="ECO:0000259" key="1">
    <source>
        <dbReference type="SMART" id="SM01126"/>
    </source>
</evidence>
<protein>
    <submittedName>
        <fullName evidence="2">IS1595 family transposase</fullName>
    </submittedName>
</protein>